<proteinExistence type="predicted"/>
<keyword evidence="2" id="KW-1185">Reference proteome</keyword>
<evidence type="ECO:0000313" key="2">
    <source>
        <dbReference type="Proteomes" id="UP000008864"/>
    </source>
</evidence>
<accession>A0A080WTK7</accession>
<evidence type="ECO:0000313" key="1">
    <source>
        <dbReference type="EMBL" id="KFL61503.1"/>
    </source>
</evidence>
<dbReference type="AlphaFoldDB" id="A0A080WTK7"/>
<name>A0A080WTK7_TRIRC</name>
<reference evidence="2" key="1">
    <citation type="journal article" date="2012" name="MBio">
        <title>Comparative genome analysis of Trichophyton rubrum and related dermatophytes reveals candidate genes involved in infection.</title>
        <authorList>
            <person name="Martinez D.A."/>
            <person name="Oliver B.G."/>
            <person name="Graeser Y."/>
            <person name="Goldberg J.M."/>
            <person name="Li W."/>
            <person name="Martinez-Rossi N.M."/>
            <person name="Monod M."/>
            <person name="Shelest E."/>
            <person name="Barton R.C."/>
            <person name="Birch E."/>
            <person name="Brakhage A.A."/>
            <person name="Chen Z."/>
            <person name="Gurr S.J."/>
            <person name="Heiman D."/>
            <person name="Heitman J."/>
            <person name="Kosti I."/>
            <person name="Rossi A."/>
            <person name="Saif S."/>
            <person name="Samalova M."/>
            <person name="Saunders C.W."/>
            <person name="Shea T."/>
            <person name="Summerbell R.C."/>
            <person name="Xu J."/>
            <person name="Young S."/>
            <person name="Zeng Q."/>
            <person name="Birren B.W."/>
            <person name="Cuomo C.A."/>
            <person name="White T.C."/>
        </authorList>
    </citation>
    <scope>NUCLEOTIDE SEQUENCE [LARGE SCALE GENOMIC DNA]</scope>
    <source>
        <strain evidence="2">ATCC MYA-4607 / CBS 118892</strain>
    </source>
</reference>
<dbReference type="GeneID" id="71777400"/>
<sequence>MYDRNRRENNSTRMVSPYNKVRLLEVCKFFVNFLEMVEEGLEHLHTETRVKATSSGSDTVHAQLRDSNINSSHTNSSTSHGSNSTTAAAIVSNLENLESAAALDGKTLEERSANALGSHMAVWISRNGDTVIQTRRVILKVSVEEVRVDSVSDVRGHEETVGNSLREDVGSIAFTAQGLGDSLHDAAHEIGICSTTKQAADFLVIKHANHLDNTRRHVIRGGKDCFMGTVAAQFVVDTASKDKILV</sequence>
<organism evidence="1 2">
    <name type="scientific">Trichophyton rubrum (strain ATCC MYA-4607 / CBS 118892)</name>
    <name type="common">Athlete's foot fungus</name>
    <dbReference type="NCBI Taxonomy" id="559305"/>
    <lineage>
        <taxon>Eukaryota</taxon>
        <taxon>Fungi</taxon>
        <taxon>Dikarya</taxon>
        <taxon>Ascomycota</taxon>
        <taxon>Pezizomycotina</taxon>
        <taxon>Eurotiomycetes</taxon>
        <taxon>Eurotiomycetidae</taxon>
        <taxon>Onygenales</taxon>
        <taxon>Arthrodermataceae</taxon>
        <taxon>Trichophyton</taxon>
    </lineage>
</organism>
<gene>
    <name evidence="1" type="ORF">TERG_12117</name>
</gene>
<dbReference type="Proteomes" id="UP000008864">
    <property type="component" value="Unassembled WGS sequence"/>
</dbReference>
<dbReference type="HOGENOM" id="CLU_1129768_0_0_1"/>
<protein>
    <submittedName>
        <fullName evidence="1">Uncharacterized protein</fullName>
    </submittedName>
</protein>
<dbReference type="InParanoid" id="A0A080WTK7"/>
<dbReference type="RefSeq" id="XP_047606208.1">
    <property type="nucleotide sequence ID" value="XM_047751124.1"/>
</dbReference>
<dbReference type="EMBL" id="GG700651">
    <property type="protein sequence ID" value="KFL61503.1"/>
    <property type="molecule type" value="Genomic_DNA"/>
</dbReference>